<evidence type="ECO:0000256" key="12">
    <source>
        <dbReference type="ARBA" id="ARBA00023014"/>
    </source>
</evidence>
<comment type="similarity">
    <text evidence="2 15">Belongs to the DNA polymerase type-B family.</text>
</comment>
<dbReference type="SMR" id="A0A1S0ULH0"/>
<evidence type="ECO:0000256" key="6">
    <source>
        <dbReference type="ARBA" id="ARBA00022705"/>
    </source>
</evidence>
<feature type="domain" description="DNA polymerase epsilon catalytic subunit A C-terminal" evidence="16">
    <location>
        <begin position="1624"/>
        <end position="2027"/>
    </location>
</feature>
<keyword evidence="13 15" id="KW-0238">DNA-binding</keyword>
<keyword evidence="14 15" id="KW-0539">Nucleus</keyword>
<evidence type="ECO:0000256" key="7">
    <source>
        <dbReference type="ARBA" id="ARBA00022723"/>
    </source>
</evidence>
<dbReference type="GO" id="GO:0000278">
    <property type="term" value="P:mitotic cell cycle"/>
    <property type="evidence" value="ECO:0007669"/>
    <property type="project" value="TreeGrafter"/>
</dbReference>
<keyword evidence="6 15" id="KW-0235">DNA replication</keyword>
<evidence type="ECO:0000256" key="8">
    <source>
        <dbReference type="ARBA" id="ARBA00022771"/>
    </source>
</evidence>
<dbReference type="PANTHER" id="PTHR10670">
    <property type="entry name" value="DNA POLYMERASE EPSILON CATALYTIC SUBUNIT A"/>
    <property type="match status" value="1"/>
</dbReference>
<dbReference type="SUPFAM" id="SSF56672">
    <property type="entry name" value="DNA/RNA polymerases"/>
    <property type="match status" value="2"/>
</dbReference>
<name>A0A1S0ULH0_LOALO</name>
<dbReference type="Pfam" id="PF03104">
    <property type="entry name" value="DNA_pol_B_exo1"/>
    <property type="match status" value="1"/>
</dbReference>
<dbReference type="SUPFAM" id="SSF53098">
    <property type="entry name" value="Ribonuclease H-like"/>
    <property type="match status" value="1"/>
</dbReference>
<dbReference type="GO" id="GO:0045004">
    <property type="term" value="P:DNA replication proofreading"/>
    <property type="evidence" value="ECO:0007669"/>
    <property type="project" value="TreeGrafter"/>
</dbReference>
<evidence type="ECO:0000256" key="1">
    <source>
        <dbReference type="ARBA" id="ARBA00004123"/>
    </source>
</evidence>
<dbReference type="CDD" id="cd05535">
    <property type="entry name" value="POLBc_epsilon"/>
    <property type="match status" value="1"/>
</dbReference>
<dbReference type="FunFam" id="3.90.1600.10:FF:000006">
    <property type="entry name" value="DNA polymerase epsilon catalytic subunit"/>
    <property type="match status" value="1"/>
</dbReference>
<comment type="subcellular location">
    <subcellularLocation>
        <location evidence="1 15">Nucleus</location>
    </subcellularLocation>
</comment>
<dbReference type="Pfam" id="PF22912">
    <property type="entry name" value="zf-DPOE"/>
    <property type="match status" value="1"/>
</dbReference>
<dbReference type="GO" id="GO:0008270">
    <property type="term" value="F:zinc ion binding"/>
    <property type="evidence" value="ECO:0007669"/>
    <property type="project" value="UniProtKB-KW"/>
</dbReference>
<keyword evidence="11 15" id="KW-0408">Iron</keyword>
<dbReference type="OrthoDB" id="10060449at2759"/>
<protein>
    <recommendedName>
        <fullName evidence="15">DNA polymerase epsilon catalytic subunit</fullName>
        <ecNumber evidence="15">2.7.7.7</ecNumber>
    </recommendedName>
</protein>
<evidence type="ECO:0000256" key="10">
    <source>
        <dbReference type="ARBA" id="ARBA00022932"/>
    </source>
</evidence>
<keyword evidence="12 15" id="KW-0411">Iron-sulfur</keyword>
<dbReference type="RefSeq" id="XP_020307130.1">
    <property type="nucleotide sequence ID" value="XM_020449361.1"/>
</dbReference>
<dbReference type="Pfam" id="PF08490">
    <property type="entry name" value="DUF1744"/>
    <property type="match status" value="1"/>
</dbReference>
<evidence type="ECO:0000256" key="2">
    <source>
        <dbReference type="ARBA" id="ARBA00005755"/>
    </source>
</evidence>
<dbReference type="Gene3D" id="3.30.420.10">
    <property type="entry name" value="Ribonuclease H-like superfamily/Ribonuclease H"/>
    <property type="match status" value="1"/>
</dbReference>
<evidence type="ECO:0000256" key="3">
    <source>
        <dbReference type="ARBA" id="ARBA00022485"/>
    </source>
</evidence>
<dbReference type="InterPro" id="IPR013697">
    <property type="entry name" value="DNA_pol_e_suA_C"/>
</dbReference>
<dbReference type="InterPro" id="IPR042087">
    <property type="entry name" value="DNA_pol_B_thumb"/>
</dbReference>
<dbReference type="EMBL" id="JH712079">
    <property type="protein sequence ID" value="EJD76321.1"/>
    <property type="molecule type" value="Genomic_DNA"/>
</dbReference>
<evidence type="ECO:0000256" key="14">
    <source>
        <dbReference type="ARBA" id="ARBA00023242"/>
    </source>
</evidence>
<comment type="cofactor">
    <cofactor evidence="15">
        <name>[4Fe-4S] cluster</name>
        <dbReference type="ChEBI" id="CHEBI:49883"/>
    </cofactor>
</comment>
<evidence type="ECO:0000256" key="9">
    <source>
        <dbReference type="ARBA" id="ARBA00022833"/>
    </source>
</evidence>
<dbReference type="EC" id="2.7.7.7" evidence="15"/>
<dbReference type="CTD" id="9946427"/>
<dbReference type="InterPro" id="IPR006172">
    <property type="entry name" value="DNA-dir_DNA_pol_B"/>
</dbReference>
<dbReference type="InterPro" id="IPR043502">
    <property type="entry name" value="DNA/RNA_pol_sf"/>
</dbReference>
<dbReference type="Gene3D" id="3.90.1600.10">
    <property type="entry name" value="Palm domain of DNA polymerase"/>
    <property type="match status" value="1"/>
</dbReference>
<dbReference type="GO" id="GO:0051539">
    <property type="term" value="F:4 iron, 4 sulfur cluster binding"/>
    <property type="evidence" value="ECO:0007669"/>
    <property type="project" value="UniProtKB-KW"/>
</dbReference>
<keyword evidence="4 15" id="KW-0808">Transferase</keyword>
<dbReference type="InterPro" id="IPR036397">
    <property type="entry name" value="RNaseH_sf"/>
</dbReference>
<dbReference type="Gene3D" id="1.10.132.60">
    <property type="entry name" value="DNA polymerase family B, C-terminal domain"/>
    <property type="match status" value="1"/>
</dbReference>
<evidence type="ECO:0000256" key="13">
    <source>
        <dbReference type="ARBA" id="ARBA00023125"/>
    </source>
</evidence>
<dbReference type="InterPro" id="IPR029703">
    <property type="entry name" value="POL2"/>
</dbReference>
<dbReference type="InterPro" id="IPR006133">
    <property type="entry name" value="DNA-dir_DNA_pol_B_exonuc"/>
</dbReference>
<dbReference type="FunCoup" id="A0A1S0ULH0">
    <property type="interactions" value="1598"/>
</dbReference>
<dbReference type="CDD" id="cd05779">
    <property type="entry name" value="DNA_polB_epsilon_exo"/>
    <property type="match status" value="1"/>
</dbReference>
<dbReference type="Pfam" id="PF22634">
    <property type="entry name" value="POL2_thumb"/>
    <property type="match status" value="1"/>
</dbReference>
<dbReference type="GO" id="GO:0003677">
    <property type="term" value="F:DNA binding"/>
    <property type="evidence" value="ECO:0007669"/>
    <property type="project" value="UniProtKB-KW"/>
</dbReference>
<dbReference type="GO" id="GO:0006272">
    <property type="term" value="P:leading strand elongation"/>
    <property type="evidence" value="ECO:0007669"/>
    <property type="project" value="TreeGrafter"/>
</dbReference>
<comment type="function">
    <text evidence="15">DNA polymerase II participates in chromosomal DNA replication.</text>
</comment>
<accession>A0A1S0ULH0</accession>
<dbReference type="GO" id="GO:0008622">
    <property type="term" value="C:epsilon DNA polymerase complex"/>
    <property type="evidence" value="ECO:0007669"/>
    <property type="project" value="InterPro"/>
</dbReference>
<evidence type="ECO:0000256" key="11">
    <source>
        <dbReference type="ARBA" id="ARBA00023004"/>
    </source>
</evidence>
<dbReference type="InterPro" id="IPR055191">
    <property type="entry name" value="POL2_thumb"/>
</dbReference>
<evidence type="ECO:0000256" key="5">
    <source>
        <dbReference type="ARBA" id="ARBA00022695"/>
    </source>
</evidence>
<evidence type="ECO:0000256" key="15">
    <source>
        <dbReference type="RuleBase" id="RU365029"/>
    </source>
</evidence>
<dbReference type="Pfam" id="PF00136">
    <property type="entry name" value="DNA_pol_B"/>
    <property type="match status" value="1"/>
</dbReference>
<proteinExistence type="inferred from homology"/>
<evidence type="ECO:0000313" key="17">
    <source>
        <dbReference type="EMBL" id="EJD76321.1"/>
    </source>
</evidence>
<keyword evidence="7 15" id="KW-0479">Metal-binding</keyword>
<dbReference type="KEGG" id="loa:LOAG_16711"/>
<sequence length="2288" mass="261302">MALTLGLLETFLAGKNRISSETIYFYVCISDYEFCSSLNELRPFSNILKLDSSYGSRLQKIRSSEILDQKFGFQRYTDIEWKNAWLLNVQSAEMIDEQTKNIIAVCDFYFLEEDGGRFKISYPFRPYLYIATLPSFEHQVLSYLSKKYTSVITTDIVEKEDLDLKNHLAGLKRTYLKISFPSLSELLKFKKDIMPILRRNQEREKQTTSYTNLLTRHFGPREVLFDEGGVLEKIIDLREHDLPYQMRVCIDMEVFVGLWYRVTGRDFDRRPKITRHPTLIDPPEPIILAYDIEVTKLPLKFPDSTFDEIMMISYMVNGNGFLIINRQIISTDVDDFEYTPKPEYKGIFRVINLPDEKAVIKYFFDHIIRLRPSVFVTYNGDSFDWPFVEARAAVHGLNMLTEIGVSKNSSGEYRTTNAVHLDAFRWVKRDSYLPVGSQNLKSCTKAKLRYDPVELDPEEMCAMAKDEPQTLANYSVSDAVATYYLYIKYVHPFIFALCTIIPLGPDDVLRKGSGTLCEALLMVKAFHNNIIFPNKSLPYGAKYASDGHVIESETYVGGYVEALESGVFRADIPEKFRIVPAAILDLKRNVRKTLSDSLTHEFGVNMDEVLRKGSGTLCEALLMVKAFHNNIIFPNKSLPYGAKYASDGHVIESETYVGGYVEALESGVFRADIPEKFRIVPAAILDLKRNVRKTLSDSLTHEFGVNMDEVVNFDSVVSKIETQLDDFIKRPLRLETPKIYHLDVGAMYPNIILTNRLQPSAVVTNEDCIACVYNSPDAKCRRTMRWEWRGEIMPASRGEYERILQQLENETFGKPPRAFHSLDHDQRIQIEIKRVKDFCKRAYGKTHITKNEYRYTTICQRENAFYVDTVKAFRDRRYEYKAMLKKAKAVLDEVSDDDIHALKTAQGRVVLYESLQLAHKCILNSFYGYVMRKGARWFSMEMAGIVCHTGANIITEARKLVERIGKPLELDTDGIWCLIPGTFPENITFTLNNSKRKTVTISYPGAILNALIHDKFTNNQFHQLELDGTYSITSENSIFFEVDGPYLAMILPASREEGKRLKKRYAVFNFDGSLAELKGFEVKRRGELALIKYFQSSVFKAFLKGKNHPEAYEHAAKEANYWLDVLFSKGATIPDYELFDLIAENRSMSKKLDDYGEQKSTSISTAKRLAEFLGDDMVKDVGLACRFIISKMPLDAPVAQRAIPLAIFQAAPNVSAHYLRKWTKDTTITKDNINIRNIIDWEYYIERFGATIQKIISIPAALQNVPNPVPRVPFPDWLENKRQQRKNDHKQPKINEIFKKATTLAFTPDIENINSSRAASNSSLNNVTLLSNSPNSEKDSSTTTTCVFLNVAAKQSQSSSLTKITDRWERFLRILMMKTVKDVIGFQSSNFVTKRTYLKAKWQKERAEKNRRKQNALSKGITPIMSMLERGKQMMRDTAWQIVKISETPSKGMLALWCIILDKMMKINLRMPRIIYVNNREENGNSGILVKRILPRLKPVFNLRQYVIDERIFESSLNQLNKELCAMRIEGVYESQVPLLFRALLTFGCSCRLKPNLQTNSTATYDFEQLEPDFSVQYLPENSVRTLFFYEHQQDNRCVIAVFNTATSEAHIVVVNKTELNLPNLSNMYASEKANLSADVIVSFLSRKADMNFTVSQCSAVQRADRIIQRYIRSLLHVDSYPTVIAVQSRQQLSALVKRLPALDSYPLVRIHASEPSGLFNVLDWQRIVLRRIIKHYFNMFLYLHQYVEVSRYLHIPIGNIPEDFSTFGPDVLFARSLINQGYVLWASPLSRPDLGGKELDDTRLNAVWSSLSINKQSVCVVNESSFETDVCIELELGAVDVTAIVQSASIADAEGGADSVGFLTGSVLSADALLGYVRSIAQYDEGAAVAGPLKVLRLLLHDCIKDIHLYGSKIADQVIISLDRWLRTQHSLMYDPAIVRVVDILITKLILLLVAELNRLGGRVIYASSSQLIMCTQRSTLEHAQSFVNSLLLSLENHAIFASLNVKAVKFWDILLWVDANDYIGILLGDEEESNEVTIKLGTSNFIKGENYRNLLKQTLIGYLVLVARNVRSTNDVKEQQQYRLNLVRNEVTEQMFDFLNNLSSSVDIRENTDLRDSIILIVKGISHFIGLDCTVYESVAKLRYQLLRMLDVDDSSHDDTWQSLNVSCTLTQLFCSVCCQSNDLDVCQSEAWICPSCGKQFHSSTIEQLLIERVNQLLIAYTIQDFKCTRCEAVRRHNLSLFCDCCGVEENVISPAELRFNLETVGKIAQQHNLTRLAELCGWTLF</sequence>
<dbReference type="PANTHER" id="PTHR10670:SF0">
    <property type="entry name" value="DNA POLYMERASE EPSILON CATALYTIC SUBUNIT A"/>
    <property type="match status" value="1"/>
</dbReference>
<dbReference type="SMART" id="SM01159">
    <property type="entry name" value="DUF1744"/>
    <property type="match status" value="1"/>
</dbReference>
<dbReference type="Gene3D" id="3.30.342.10">
    <property type="entry name" value="DNA Polymerase, chain B, domain 1"/>
    <property type="match status" value="1"/>
</dbReference>
<dbReference type="FunFam" id="3.30.420.10:FF:000010">
    <property type="entry name" value="DNA polymerase epsilon catalytic subunit"/>
    <property type="match status" value="1"/>
</dbReference>
<keyword evidence="10 15" id="KW-0239">DNA-directed DNA polymerase</keyword>
<dbReference type="GO" id="GO:0006297">
    <property type="term" value="P:nucleotide-excision repair, DNA gap filling"/>
    <property type="evidence" value="ECO:0007669"/>
    <property type="project" value="TreeGrafter"/>
</dbReference>
<reference evidence="17" key="1">
    <citation type="submission" date="2012-04" db="EMBL/GenBank/DDBJ databases">
        <title>The Genome Sequence of Loa loa.</title>
        <authorList>
            <consortium name="The Broad Institute Genome Sequencing Platform"/>
            <consortium name="Broad Institute Genome Sequencing Center for Infectious Disease"/>
            <person name="Nutman T.B."/>
            <person name="Fink D.L."/>
            <person name="Russ C."/>
            <person name="Young S."/>
            <person name="Zeng Q."/>
            <person name="Gargeya S."/>
            <person name="Alvarado L."/>
            <person name="Berlin A."/>
            <person name="Chapman S.B."/>
            <person name="Chen Z."/>
            <person name="Freedman E."/>
            <person name="Gellesch M."/>
            <person name="Goldberg J."/>
            <person name="Griggs A."/>
            <person name="Gujja S."/>
            <person name="Heilman E.R."/>
            <person name="Heiman D."/>
            <person name="Howarth C."/>
            <person name="Mehta T."/>
            <person name="Neiman D."/>
            <person name="Pearson M."/>
            <person name="Roberts A."/>
            <person name="Saif S."/>
            <person name="Shea T."/>
            <person name="Shenoy N."/>
            <person name="Sisk P."/>
            <person name="Stolte C."/>
            <person name="Sykes S."/>
            <person name="White J."/>
            <person name="Yandava C."/>
            <person name="Haas B."/>
            <person name="Henn M.R."/>
            <person name="Nusbaum C."/>
            <person name="Birren B."/>
        </authorList>
    </citation>
    <scope>NUCLEOTIDE SEQUENCE [LARGE SCALE GENOMIC DNA]</scope>
</reference>
<dbReference type="GO" id="GO:0000166">
    <property type="term" value="F:nucleotide binding"/>
    <property type="evidence" value="ECO:0007669"/>
    <property type="project" value="InterPro"/>
</dbReference>
<dbReference type="FunFam" id="1.10.132.60:FF:000003">
    <property type="entry name" value="DNA polymerase epsilon catalytic subunit"/>
    <property type="match status" value="1"/>
</dbReference>
<dbReference type="GeneID" id="9946427"/>
<dbReference type="GO" id="GO:0006287">
    <property type="term" value="P:base-excision repair, gap-filling"/>
    <property type="evidence" value="ECO:0007669"/>
    <property type="project" value="TreeGrafter"/>
</dbReference>
<keyword evidence="9 15" id="KW-0862">Zinc</keyword>
<dbReference type="OMA" id="MLDQCRY"/>
<dbReference type="InParanoid" id="A0A1S0ULH0"/>
<dbReference type="InterPro" id="IPR054475">
    <property type="entry name" value="Znf-DPOE"/>
</dbReference>
<dbReference type="InterPro" id="IPR006134">
    <property type="entry name" value="DNA-dir_DNA_pol_B_multi_dom"/>
</dbReference>
<keyword evidence="8 15" id="KW-0863">Zinc-finger</keyword>
<keyword evidence="5 15" id="KW-0548">Nucleotidyltransferase</keyword>
<evidence type="ECO:0000259" key="16">
    <source>
        <dbReference type="SMART" id="SM01159"/>
    </source>
</evidence>
<dbReference type="Pfam" id="PF23250">
    <property type="entry name" value="zf_DPOE_2"/>
    <property type="match status" value="1"/>
</dbReference>
<evidence type="ECO:0000256" key="4">
    <source>
        <dbReference type="ARBA" id="ARBA00022679"/>
    </source>
</evidence>
<gene>
    <name evidence="17" type="ORF">LOAG_16711</name>
</gene>
<comment type="catalytic activity">
    <reaction evidence="15">
        <text>DNA(n) + a 2'-deoxyribonucleoside 5'-triphosphate = DNA(n+1) + diphosphate</text>
        <dbReference type="Rhea" id="RHEA:22508"/>
        <dbReference type="Rhea" id="RHEA-COMP:17339"/>
        <dbReference type="Rhea" id="RHEA-COMP:17340"/>
        <dbReference type="ChEBI" id="CHEBI:33019"/>
        <dbReference type="ChEBI" id="CHEBI:61560"/>
        <dbReference type="ChEBI" id="CHEBI:173112"/>
        <dbReference type="EC" id="2.7.7.7"/>
    </reaction>
</comment>
<organism evidence="17">
    <name type="scientific">Loa loa</name>
    <name type="common">Eye worm</name>
    <name type="synonym">Filaria loa</name>
    <dbReference type="NCBI Taxonomy" id="7209"/>
    <lineage>
        <taxon>Eukaryota</taxon>
        <taxon>Metazoa</taxon>
        <taxon>Ecdysozoa</taxon>
        <taxon>Nematoda</taxon>
        <taxon>Chromadorea</taxon>
        <taxon>Rhabditida</taxon>
        <taxon>Spirurina</taxon>
        <taxon>Spiruromorpha</taxon>
        <taxon>Filarioidea</taxon>
        <taxon>Onchocercidae</taxon>
        <taxon>Loa</taxon>
    </lineage>
</organism>
<dbReference type="SMART" id="SM00486">
    <property type="entry name" value="POLBc"/>
    <property type="match status" value="1"/>
</dbReference>
<dbReference type="InterPro" id="IPR023211">
    <property type="entry name" value="DNA_pol_palm_dom_sf"/>
</dbReference>
<keyword evidence="3 15" id="KW-0004">4Fe-4S</keyword>
<dbReference type="GO" id="GO:0008310">
    <property type="term" value="F:single-stranded DNA 3'-5' DNA exonuclease activity"/>
    <property type="evidence" value="ECO:0007669"/>
    <property type="project" value="TreeGrafter"/>
</dbReference>
<dbReference type="GO" id="GO:0003887">
    <property type="term" value="F:DNA-directed DNA polymerase activity"/>
    <property type="evidence" value="ECO:0007669"/>
    <property type="project" value="UniProtKB-KW"/>
</dbReference>
<dbReference type="InterPro" id="IPR012337">
    <property type="entry name" value="RNaseH-like_sf"/>
</dbReference>